<dbReference type="PANTHER" id="PTHR19288:SF25">
    <property type="entry name" value="PHOSPHATIDYLGLYCEROPHOSPHATASE GEP4, MITOCHONDRIAL"/>
    <property type="match status" value="1"/>
</dbReference>
<dbReference type="EMBL" id="WMBC01000002">
    <property type="protein sequence ID" value="MTD60563.1"/>
    <property type="molecule type" value="Genomic_DNA"/>
</dbReference>
<dbReference type="RefSeq" id="WP_154779839.1">
    <property type="nucleotide sequence ID" value="NZ_WMBC01000002.1"/>
</dbReference>
<proteinExistence type="predicted"/>
<gene>
    <name evidence="1" type="ORF">GKZ57_04640</name>
</gene>
<dbReference type="Gene3D" id="3.40.50.1000">
    <property type="entry name" value="HAD superfamily/HAD-like"/>
    <property type="match status" value="1"/>
</dbReference>
<dbReference type="GO" id="GO:0005737">
    <property type="term" value="C:cytoplasm"/>
    <property type="evidence" value="ECO:0007669"/>
    <property type="project" value="TreeGrafter"/>
</dbReference>
<name>A0A844GEY8_9FIRM</name>
<dbReference type="SUPFAM" id="SSF56784">
    <property type="entry name" value="HAD-like"/>
    <property type="match status" value="1"/>
</dbReference>
<keyword evidence="1" id="KW-0378">Hydrolase</keyword>
<dbReference type="AlphaFoldDB" id="A0A844GEY8"/>
<dbReference type="Pfam" id="PF13242">
    <property type="entry name" value="Hydrolase_like"/>
    <property type="match status" value="1"/>
</dbReference>
<evidence type="ECO:0000313" key="2">
    <source>
        <dbReference type="Proteomes" id="UP000437824"/>
    </source>
</evidence>
<sequence>MFNCFFPDEYLDSTYVIDFDRLYEQGYRGLLFDIDNTLVPHGAPADARACALFSHLKELGFKCCFISNNQYERVASFNDVIGEHFIENAHKPSVRNYIRAMELLGTDRSNTIFIGDQLFTDIYGAKRAGIRNILVKPIDSKEEIQIVLKRYLEKIVLYFYHKEEGNS</sequence>
<dbReference type="PANTHER" id="PTHR19288">
    <property type="entry name" value="4-NITROPHENYLPHOSPHATASE-RELATED"/>
    <property type="match status" value="1"/>
</dbReference>
<organism evidence="1 2">
    <name type="scientific">Blautia luti DSM 14534 = JCM 17040</name>
    <dbReference type="NCBI Taxonomy" id="649762"/>
    <lineage>
        <taxon>Bacteria</taxon>
        <taxon>Bacillati</taxon>
        <taxon>Bacillota</taxon>
        <taxon>Clostridia</taxon>
        <taxon>Lachnospirales</taxon>
        <taxon>Lachnospiraceae</taxon>
        <taxon>Blautia</taxon>
    </lineage>
</organism>
<dbReference type="InterPro" id="IPR023214">
    <property type="entry name" value="HAD_sf"/>
</dbReference>
<dbReference type="NCBIfam" id="TIGR01549">
    <property type="entry name" value="HAD-SF-IA-v1"/>
    <property type="match status" value="1"/>
</dbReference>
<dbReference type="InterPro" id="IPR036412">
    <property type="entry name" value="HAD-like_sf"/>
</dbReference>
<comment type="caution">
    <text evidence="1">The sequence shown here is derived from an EMBL/GenBank/DDBJ whole genome shotgun (WGS) entry which is preliminary data.</text>
</comment>
<evidence type="ECO:0000313" key="1">
    <source>
        <dbReference type="EMBL" id="MTD60563.1"/>
    </source>
</evidence>
<protein>
    <submittedName>
        <fullName evidence="1">HAD-IA family hydrolase</fullName>
    </submittedName>
</protein>
<dbReference type="Proteomes" id="UP000437824">
    <property type="component" value="Unassembled WGS sequence"/>
</dbReference>
<dbReference type="InterPro" id="IPR006439">
    <property type="entry name" value="HAD-SF_hydro_IA"/>
</dbReference>
<accession>A0A844GEY8</accession>
<reference evidence="1 2" key="1">
    <citation type="submission" date="2019-11" db="EMBL/GenBank/DDBJ databases">
        <title>Draft genome sequence of Blautia luti DSM 14534T, isolated from human stool.</title>
        <authorList>
            <person name="Ortiz R."/>
            <person name="Melis-Arcos F."/>
            <person name="Covarrubias P."/>
            <person name="Cardenas J.P."/>
            <person name="Perez-Donoso J."/>
            <person name="Almonacid D."/>
        </authorList>
    </citation>
    <scope>NUCLEOTIDE SEQUENCE [LARGE SCALE GENOMIC DNA]</scope>
    <source>
        <strain evidence="1 2">DSM 14534</strain>
    </source>
</reference>
<dbReference type="GO" id="GO:0016791">
    <property type="term" value="F:phosphatase activity"/>
    <property type="evidence" value="ECO:0007669"/>
    <property type="project" value="TreeGrafter"/>
</dbReference>